<accession>A0ABT9NAD9</accession>
<organism evidence="2 3">
    <name type="scientific">Arcanobacterium wilhelmae</name>
    <dbReference type="NCBI Taxonomy" id="1803177"/>
    <lineage>
        <taxon>Bacteria</taxon>
        <taxon>Bacillati</taxon>
        <taxon>Actinomycetota</taxon>
        <taxon>Actinomycetes</taxon>
        <taxon>Actinomycetales</taxon>
        <taxon>Actinomycetaceae</taxon>
        <taxon>Arcanobacterium</taxon>
    </lineage>
</organism>
<evidence type="ECO:0000259" key="1">
    <source>
        <dbReference type="PROSITE" id="PS51677"/>
    </source>
</evidence>
<dbReference type="Gene3D" id="3.20.20.370">
    <property type="entry name" value="Glycoside hydrolase/deacetylase"/>
    <property type="match status" value="1"/>
</dbReference>
<name>A0ABT9NAD9_9ACTO</name>
<evidence type="ECO:0000313" key="2">
    <source>
        <dbReference type="EMBL" id="MDP9800460.1"/>
    </source>
</evidence>
<evidence type="ECO:0000313" key="3">
    <source>
        <dbReference type="Proteomes" id="UP001235966"/>
    </source>
</evidence>
<dbReference type="SUPFAM" id="SSF88713">
    <property type="entry name" value="Glycoside hydrolase/deacetylase"/>
    <property type="match status" value="1"/>
</dbReference>
<reference evidence="2 3" key="1">
    <citation type="submission" date="2023-07" db="EMBL/GenBank/DDBJ databases">
        <title>Sequencing the genomes of 1000 actinobacteria strains.</title>
        <authorList>
            <person name="Klenk H.-P."/>
        </authorList>
    </citation>
    <scope>NUCLEOTIDE SEQUENCE [LARGE SCALE GENOMIC DNA]</scope>
    <source>
        <strain evidence="2 3">DSM 102162</strain>
    </source>
</reference>
<dbReference type="PROSITE" id="PS51677">
    <property type="entry name" value="NODB"/>
    <property type="match status" value="1"/>
</dbReference>
<dbReference type="InterPro" id="IPR011330">
    <property type="entry name" value="Glyco_hydro/deAcase_b/a-brl"/>
</dbReference>
<dbReference type="Pfam" id="PF01522">
    <property type="entry name" value="Polysacc_deac_1"/>
    <property type="match status" value="1"/>
</dbReference>
<dbReference type="RefSeq" id="WP_278057837.1">
    <property type="nucleotide sequence ID" value="NZ_CP121247.1"/>
</dbReference>
<feature type="domain" description="NodB homology" evidence="1">
    <location>
        <begin position="51"/>
        <end position="230"/>
    </location>
</feature>
<proteinExistence type="predicted"/>
<dbReference type="CDD" id="cd10917">
    <property type="entry name" value="CE4_NodB_like_6s_7s"/>
    <property type="match status" value="1"/>
</dbReference>
<sequence>MALTLRKHWLATLAALAVAAILVIQLAIPFVSAMTEKERRGINEIPGVTEKAVSLTIDDGPDPRFTPAILDTLKAKGAKATFFVVGTAAEKHPELIRRILAEGHEIANHTYTHPHFDKITPAQAREEIAQAKRVLAKFGVDAQWVRAPRGATTGATAQVLRNSGMRAAGWTIGVENNKPKGPEGRADRVMDAMFPGAIILAHDGRLDRSPTVATIPVLLDKLHDEGYRVVTLSQLAAMGH</sequence>
<dbReference type="Proteomes" id="UP001235966">
    <property type="component" value="Unassembled WGS sequence"/>
</dbReference>
<protein>
    <submittedName>
        <fullName evidence="2">Peptidoglycan/xylan/chitin deacetylase (PgdA/CDA1 family)</fullName>
    </submittedName>
</protein>
<dbReference type="EMBL" id="JAUSQW010000001">
    <property type="protein sequence ID" value="MDP9800460.1"/>
    <property type="molecule type" value="Genomic_DNA"/>
</dbReference>
<gene>
    <name evidence="2" type="ORF">J2S49_000536</name>
</gene>
<dbReference type="PANTHER" id="PTHR10587">
    <property type="entry name" value="GLYCOSYL TRANSFERASE-RELATED"/>
    <property type="match status" value="1"/>
</dbReference>
<dbReference type="PANTHER" id="PTHR10587:SF137">
    <property type="entry name" value="4-DEOXY-4-FORMAMIDO-L-ARABINOSE-PHOSPHOUNDECAPRENOL DEFORMYLASE ARND-RELATED"/>
    <property type="match status" value="1"/>
</dbReference>
<dbReference type="InterPro" id="IPR002509">
    <property type="entry name" value="NODB_dom"/>
</dbReference>
<comment type="caution">
    <text evidence="2">The sequence shown here is derived from an EMBL/GenBank/DDBJ whole genome shotgun (WGS) entry which is preliminary data.</text>
</comment>
<dbReference type="InterPro" id="IPR050248">
    <property type="entry name" value="Polysacc_deacetylase_ArnD"/>
</dbReference>
<keyword evidence="3" id="KW-1185">Reference proteome</keyword>